<evidence type="ECO:0000256" key="2">
    <source>
        <dbReference type="ARBA" id="ARBA00004906"/>
    </source>
</evidence>
<name>A0A8T9B0I5_9HELO</name>
<evidence type="ECO:0000256" key="15">
    <source>
        <dbReference type="PROSITE-ProRule" id="PRU00221"/>
    </source>
</evidence>
<dbReference type="CDD" id="cd16656">
    <property type="entry name" value="RING-Ubox_PRP19"/>
    <property type="match status" value="1"/>
</dbReference>
<evidence type="ECO:0000256" key="6">
    <source>
        <dbReference type="ARBA" id="ARBA00022679"/>
    </source>
</evidence>
<sequence length="473" mass="50099">MLCSISGEAPQHPVASSKSGNVYEKRLIEQYISENHKDPVNGEELEVTDLIDLKSARIVTPRPPTLTSIPSLLTTFQNEWDALALESFKLRQQLNQTRQELTTALYQQDAAVRVIAKLTRERDEARDALSKVTVGAGASNGDAMQIDSQGLPEELVAKVDATQEKLSKSRRKRPVPQGWADTEAIEKFNITNASKPLYSGASSIAVDEAGELVLSGGSDGIASVYSISGNKIQQTFEAGAAITDAVWYGSQPVVSTSSGIVKVFGDGETTFTSHAGSANGLALHPGSDILASVGVDKSFVLYDLQAGKAVTQIYTDSELTTAAFHPDGHLFAAGGADGQIKLFHVNTGENAANFDLGGPVQDLAFSENGIWFAAVARGSPNVVIFDLRKEGKAAEAKVLEIGGQVDSLRWDYSAQFLAASGPGGFTISQYTKASKKWDNVISLAVPATAVAWGPEAKTLVTVNGKDGVVTVLG</sequence>
<keyword evidence="5 16" id="KW-0507">mRNA processing</keyword>
<dbReference type="GO" id="GO:0070534">
    <property type="term" value="P:protein K63-linked ubiquitination"/>
    <property type="evidence" value="ECO:0007669"/>
    <property type="project" value="UniProtKB-UniRule"/>
</dbReference>
<dbReference type="GO" id="GO:0005737">
    <property type="term" value="C:cytoplasm"/>
    <property type="evidence" value="ECO:0007669"/>
    <property type="project" value="TreeGrafter"/>
</dbReference>
<keyword evidence="11" id="KW-0697">Rotamase</keyword>
<keyword evidence="8" id="KW-0677">Repeat</keyword>
<dbReference type="SMART" id="SM00320">
    <property type="entry name" value="WD40"/>
    <property type="match status" value="4"/>
</dbReference>
<evidence type="ECO:0000256" key="10">
    <source>
        <dbReference type="ARBA" id="ARBA00022786"/>
    </source>
</evidence>
<protein>
    <recommendedName>
        <fullName evidence="16">Pre-mRNA-processing factor 19</fullName>
        <ecNumber evidence="16">2.3.2.27</ecNumber>
    </recommendedName>
</protein>
<dbReference type="InterPro" id="IPR003613">
    <property type="entry name" value="Ubox_domain"/>
</dbReference>
<dbReference type="InterPro" id="IPR013915">
    <property type="entry name" value="Prp19_cc"/>
</dbReference>
<dbReference type="SUPFAM" id="SSF57850">
    <property type="entry name" value="RING/U-box"/>
    <property type="match status" value="1"/>
</dbReference>
<evidence type="ECO:0000256" key="9">
    <source>
        <dbReference type="ARBA" id="ARBA00022763"/>
    </source>
</evidence>
<dbReference type="InterPro" id="IPR013083">
    <property type="entry name" value="Znf_RING/FYVE/PHD"/>
</dbReference>
<dbReference type="Pfam" id="PF08606">
    <property type="entry name" value="Prp19"/>
    <property type="match status" value="1"/>
</dbReference>
<dbReference type="GO" id="GO:0071006">
    <property type="term" value="C:U2-type catalytic step 1 spliceosome"/>
    <property type="evidence" value="ECO:0007669"/>
    <property type="project" value="TreeGrafter"/>
</dbReference>
<evidence type="ECO:0000256" key="14">
    <source>
        <dbReference type="ARBA" id="ARBA00023242"/>
    </source>
</evidence>
<keyword evidence="7 16" id="KW-0747">Spliceosome</keyword>
<dbReference type="GO" id="GO:0006281">
    <property type="term" value="P:DNA repair"/>
    <property type="evidence" value="ECO:0007669"/>
    <property type="project" value="UniProtKB-KW"/>
</dbReference>
<comment type="caution">
    <text evidence="18">The sequence shown here is derived from an EMBL/GenBank/DDBJ whole genome shotgun (WGS) entry which is preliminary data.</text>
</comment>
<gene>
    <name evidence="18" type="primary">Prpf19</name>
    <name evidence="18" type="ORF">LARI1_G008410</name>
</gene>
<dbReference type="PANTHER" id="PTHR43995:SF1">
    <property type="entry name" value="PRE-MRNA-PROCESSING FACTOR 19"/>
    <property type="match status" value="1"/>
</dbReference>
<evidence type="ECO:0000256" key="12">
    <source>
        <dbReference type="ARBA" id="ARBA00023187"/>
    </source>
</evidence>
<dbReference type="PROSITE" id="PS51698">
    <property type="entry name" value="U_BOX"/>
    <property type="match status" value="1"/>
</dbReference>
<evidence type="ECO:0000256" key="1">
    <source>
        <dbReference type="ARBA" id="ARBA00004123"/>
    </source>
</evidence>
<dbReference type="GO" id="GO:0000398">
    <property type="term" value="P:mRNA splicing, via spliceosome"/>
    <property type="evidence" value="ECO:0007669"/>
    <property type="project" value="InterPro"/>
</dbReference>
<comment type="subunit">
    <text evidence="16">Homotetramer.</text>
</comment>
<dbReference type="GO" id="GO:0000974">
    <property type="term" value="C:Prp19 complex"/>
    <property type="evidence" value="ECO:0007669"/>
    <property type="project" value="UniProtKB-UniRule"/>
</dbReference>
<evidence type="ECO:0000259" key="17">
    <source>
        <dbReference type="PROSITE" id="PS51698"/>
    </source>
</evidence>
<feature type="domain" description="U-box" evidence="17">
    <location>
        <begin position="1"/>
        <end position="70"/>
    </location>
</feature>
<comment type="subcellular location">
    <subcellularLocation>
        <location evidence="1 16">Nucleus</location>
    </subcellularLocation>
</comment>
<organism evidence="18 19">
    <name type="scientific">Lachnellula arida</name>
    <dbReference type="NCBI Taxonomy" id="1316785"/>
    <lineage>
        <taxon>Eukaryota</taxon>
        <taxon>Fungi</taxon>
        <taxon>Dikarya</taxon>
        <taxon>Ascomycota</taxon>
        <taxon>Pezizomycotina</taxon>
        <taxon>Leotiomycetes</taxon>
        <taxon>Helotiales</taxon>
        <taxon>Lachnaceae</taxon>
        <taxon>Lachnellula</taxon>
    </lineage>
</organism>
<dbReference type="GO" id="GO:0003755">
    <property type="term" value="F:peptidyl-prolyl cis-trans isomerase activity"/>
    <property type="evidence" value="ECO:0007669"/>
    <property type="project" value="UniProtKB-KW"/>
</dbReference>
<keyword evidence="14 16" id="KW-0539">Nucleus</keyword>
<dbReference type="InterPro" id="IPR001680">
    <property type="entry name" value="WD40_rpt"/>
</dbReference>
<feature type="repeat" description="WD" evidence="15">
    <location>
        <begin position="271"/>
        <end position="312"/>
    </location>
</feature>
<evidence type="ECO:0000256" key="16">
    <source>
        <dbReference type="RuleBase" id="RU367101"/>
    </source>
</evidence>
<evidence type="ECO:0000256" key="4">
    <source>
        <dbReference type="ARBA" id="ARBA00022574"/>
    </source>
</evidence>
<comment type="function">
    <text evidence="16">Ubiquitin-protein ligase which is mainly involved pre-mRNA splicing and DNA repair. Required for pre-mRNA splicing as component of the spliceosome.</text>
</comment>
<keyword evidence="12 16" id="KW-0508">mRNA splicing</keyword>
<dbReference type="SMART" id="SM00504">
    <property type="entry name" value="Ubox"/>
    <property type="match status" value="1"/>
</dbReference>
<dbReference type="FunFam" id="3.30.40.10:FF:000027">
    <property type="entry name" value="Pre-mRNA-processing factor 19, putative"/>
    <property type="match status" value="1"/>
</dbReference>
<evidence type="ECO:0000256" key="5">
    <source>
        <dbReference type="ARBA" id="ARBA00022664"/>
    </source>
</evidence>
<feature type="repeat" description="WD" evidence="15">
    <location>
        <begin position="319"/>
        <end position="353"/>
    </location>
</feature>
<evidence type="ECO:0000313" key="19">
    <source>
        <dbReference type="Proteomes" id="UP000469559"/>
    </source>
</evidence>
<keyword evidence="11" id="KW-0413">Isomerase</keyword>
<evidence type="ECO:0000313" key="18">
    <source>
        <dbReference type="EMBL" id="TVY13175.1"/>
    </source>
</evidence>
<dbReference type="Proteomes" id="UP000469559">
    <property type="component" value="Unassembled WGS sequence"/>
</dbReference>
<reference evidence="18 19" key="1">
    <citation type="submission" date="2018-05" db="EMBL/GenBank/DDBJ databases">
        <title>Whole genome sequencing for identification of molecular markers to develop diagnostic detection tools for the regulated plant pathogen Lachnellula willkommii.</title>
        <authorList>
            <person name="Giroux E."/>
            <person name="Bilodeau G."/>
        </authorList>
    </citation>
    <scope>NUCLEOTIDE SEQUENCE [LARGE SCALE GENOMIC DNA]</scope>
    <source>
        <strain evidence="18 19">CBS 203.66</strain>
    </source>
</reference>
<dbReference type="SUPFAM" id="SSF50978">
    <property type="entry name" value="WD40 repeat-like"/>
    <property type="match status" value="1"/>
</dbReference>
<comment type="catalytic activity">
    <reaction evidence="16">
        <text>S-ubiquitinyl-[E2 ubiquitin-conjugating enzyme]-L-cysteine + [acceptor protein]-L-lysine = [E2 ubiquitin-conjugating enzyme]-L-cysteine + N(6)-ubiquitinyl-[acceptor protein]-L-lysine.</text>
        <dbReference type="EC" id="2.3.2.27"/>
    </reaction>
</comment>
<dbReference type="InterPro" id="IPR036322">
    <property type="entry name" value="WD40_repeat_dom_sf"/>
</dbReference>
<evidence type="ECO:0000256" key="8">
    <source>
        <dbReference type="ARBA" id="ARBA00022737"/>
    </source>
</evidence>
<accession>A0A8T9B0I5</accession>
<dbReference type="PROSITE" id="PS50082">
    <property type="entry name" value="WD_REPEATS_2"/>
    <property type="match status" value="2"/>
</dbReference>
<keyword evidence="10 16" id="KW-0833">Ubl conjugation pathway</keyword>
<dbReference type="InterPro" id="IPR038959">
    <property type="entry name" value="Prp19"/>
</dbReference>
<dbReference type="GO" id="GO:0061630">
    <property type="term" value="F:ubiquitin protein ligase activity"/>
    <property type="evidence" value="ECO:0007669"/>
    <property type="project" value="UniProtKB-UniRule"/>
</dbReference>
<evidence type="ECO:0000256" key="11">
    <source>
        <dbReference type="ARBA" id="ARBA00023110"/>
    </source>
</evidence>
<dbReference type="PANTHER" id="PTHR43995">
    <property type="entry name" value="PRE-MRNA-PROCESSING FACTOR 19"/>
    <property type="match status" value="1"/>
</dbReference>
<keyword evidence="9 16" id="KW-0227">DNA damage</keyword>
<comment type="pathway">
    <text evidence="2 16">Protein modification; protein ubiquitination.</text>
</comment>
<evidence type="ECO:0000256" key="3">
    <source>
        <dbReference type="ARBA" id="ARBA00006388"/>
    </source>
</evidence>
<keyword evidence="4 15" id="KW-0853">WD repeat</keyword>
<comment type="similarity">
    <text evidence="3 16">Belongs to the WD repeat PRP19 family.</text>
</comment>
<dbReference type="OrthoDB" id="687049at2759"/>
<dbReference type="Gene3D" id="2.130.10.10">
    <property type="entry name" value="YVTN repeat-like/Quinoprotein amine dehydrogenase"/>
    <property type="match status" value="1"/>
</dbReference>
<dbReference type="Gene3D" id="3.30.40.10">
    <property type="entry name" value="Zinc/RING finger domain, C3HC4 (zinc finger)"/>
    <property type="match status" value="1"/>
</dbReference>
<dbReference type="InterPro" id="IPR055340">
    <property type="entry name" value="RING-Ubox_PRP19"/>
</dbReference>
<keyword evidence="13 16" id="KW-0234">DNA repair</keyword>
<dbReference type="EC" id="2.3.2.27" evidence="16"/>
<dbReference type="EMBL" id="QGMF01001074">
    <property type="protein sequence ID" value="TVY13175.1"/>
    <property type="molecule type" value="Genomic_DNA"/>
</dbReference>
<dbReference type="AlphaFoldDB" id="A0A8T9B0I5"/>
<dbReference type="InterPro" id="IPR015943">
    <property type="entry name" value="WD40/YVTN_repeat-like_dom_sf"/>
</dbReference>
<dbReference type="Pfam" id="PF12894">
    <property type="entry name" value="ANAPC4_WD40"/>
    <property type="match status" value="1"/>
</dbReference>
<evidence type="ECO:0000256" key="13">
    <source>
        <dbReference type="ARBA" id="ARBA00023204"/>
    </source>
</evidence>
<evidence type="ECO:0000256" key="7">
    <source>
        <dbReference type="ARBA" id="ARBA00022728"/>
    </source>
</evidence>
<dbReference type="InterPro" id="IPR024977">
    <property type="entry name" value="Apc4-like_WD40_dom"/>
</dbReference>
<keyword evidence="19" id="KW-1185">Reference proteome</keyword>
<proteinExistence type="inferred from homology"/>
<keyword evidence="6 16" id="KW-0808">Transferase</keyword>